<sequence>MRPANPYATSNQKKTNTPKNLTPTLNSRHFAPPPAASAAVSPDRNPAPGGGYHMRGHDRARVRGDVGFGGGRADLLNDYQQTQNQGYVQLQQPSTAQYPPPQMHTQTQNSAPPPPPIGATLRIDSVYSPSYCSVFSKLEEFNAVQTQVFSAVGGGDSNVVVSAPTGSGKTAVFEMAIIRLLQRQQIEDPTIGRSTGFKKSHKIVYIAPNKALCDERLRDWQARLGPLGLTISKVTGDLGAKDAGSLKLVASSHLILTTPEKWDAISRRWKDHIYLLGNVALLMVDEVHMLGDNERGATLESVICRMKTVRREAEEKALKVIRAQISEGKGLDRKALKPLAASGMRMVAVSATLPNVQDIAAFLEAPPENTFFFGPEFRPVPLKTIVKGCGRNSNEFFFDKNISNFVPPAIYEHGADKPAIVFCHSKKDTHFLALSLGRKETNGRFLNNSNSVLFRQTASKVSDNGLRNCLHVGTAFHNAGLCPGDRQAIEDLFLTGKLKVLCATSTLAMGINMPAHLVVVKGTRCWRGVHVDLDIGTLTQMMGRAGRPGHDTSGVAVVLTDNDSVKKFEDKMNGSVIIESHLRNQLVETMNAEISQGVVTNIPNALKWLKSTFFYVRMRSRPTFYGVEGQSPEAPEQMEAFLRKLCHEALSSLTELNIVKMTDSTNIAPNPASLIMARHMVPYSAMEAIVNLSFDSFELRKLLHVLSMCEELQVPLRRDEKKVLNALHHDVRFRIISDLAPSKVKVQKPSQKAFVLLQGSIGQHYLESYALRQEMTKMAEIAMRMLTAAEAYAVEDTGHGIIALACLQLRRSFSTSLWKSSDGMLNQLPGVGAKTTGKLKSANIVSFKDVMKTDLDVLERAAGRKAPFGDDLKFAVARVLNTAFSVDAVVDKESKEVTCTISNFDLKALTESNRSGCGVYFHRLNREVEREASVKPKYTLAVFTDHPGGILMWRENVKDVGTHTVKCLKKWGKITIRLVSTFMGMDVQTVIEGGPCPYVSPQDVHNSEIANIFASPNKRLKVVRSSQKVPKKAEMPLMTTMEERERATVAGSNFRKVRSWNPGAEGSGGGGGSGSREGGDEDFTTVTDKRTTATTQWMTPTPRKADNKRSFSGISGGRILGKERSPLSPKSLFYTPKTTPPTGTTNVFAEFSFDPNKAENLLDSMVDQSGDDDEEEFRRANIQLSKNKSKNRYENSNNGNSKRSEPSSGSKKRMAAGMKFGGGQRISTRDTLLTKAAEANLFVTAEQGRRLQQYQQQQKQQKQQQQQQQQYEYHQPQSFLPTQQQQTFQEAIDPLFNAFGAYAAPEPFTYSRETAAEETNKKKLEDEAIDEAFF</sequence>
<reference evidence="15" key="1">
    <citation type="journal article" date="2023" name="Commun. Biol.">
        <title>Genome analysis of Parmales, the sister group of diatoms, reveals the evolutionary specialization of diatoms from phago-mixotrophs to photoautotrophs.</title>
        <authorList>
            <person name="Ban H."/>
            <person name="Sato S."/>
            <person name="Yoshikawa S."/>
            <person name="Yamada K."/>
            <person name="Nakamura Y."/>
            <person name="Ichinomiya M."/>
            <person name="Sato N."/>
            <person name="Blanc-Mathieu R."/>
            <person name="Endo H."/>
            <person name="Kuwata A."/>
            <person name="Ogata H."/>
        </authorList>
    </citation>
    <scope>NUCLEOTIDE SEQUENCE [LARGE SCALE GENOMIC DNA]</scope>
    <source>
        <strain evidence="15">NIES 3701</strain>
    </source>
</reference>
<evidence type="ECO:0000256" key="2">
    <source>
        <dbReference type="ARBA" id="ARBA00022741"/>
    </source>
</evidence>
<feature type="domain" description="Helicase ATP-binding" evidence="12">
    <location>
        <begin position="150"/>
        <end position="371"/>
    </location>
</feature>
<feature type="region of interest" description="Disordered" evidence="11">
    <location>
        <begin position="1"/>
        <end position="66"/>
    </location>
</feature>
<dbReference type="InterPro" id="IPR011545">
    <property type="entry name" value="DEAD/DEAH_box_helicase_dom"/>
</dbReference>
<feature type="compositionally biased region" description="Low complexity" evidence="11">
    <location>
        <begin position="13"/>
        <end position="26"/>
    </location>
</feature>
<dbReference type="PANTHER" id="PTHR47835:SF3">
    <property type="entry name" value="HELICASE FOR MEIOSIS 1"/>
    <property type="match status" value="1"/>
</dbReference>
<dbReference type="InterPro" id="IPR027417">
    <property type="entry name" value="P-loop_NTPase"/>
</dbReference>
<dbReference type="FunFam" id="1.10.10.10:FF:000012">
    <property type="entry name" value="U5 small nuclear ribonucleoprotein helicase"/>
    <property type="match status" value="1"/>
</dbReference>
<dbReference type="Pfam" id="PF23445">
    <property type="entry name" value="WHD_SNRNP200"/>
    <property type="match status" value="1"/>
</dbReference>
<evidence type="ECO:0000256" key="3">
    <source>
        <dbReference type="ARBA" id="ARBA00022801"/>
    </source>
</evidence>
<evidence type="ECO:0000256" key="7">
    <source>
        <dbReference type="ARBA" id="ARBA00023254"/>
    </source>
</evidence>
<evidence type="ECO:0000313" key="15">
    <source>
        <dbReference type="Proteomes" id="UP001165085"/>
    </source>
</evidence>
<dbReference type="OrthoDB" id="5575at2759"/>
<name>A0A9W6ZB39_9STRA</name>
<dbReference type="GO" id="GO:0051321">
    <property type="term" value="P:meiotic cell cycle"/>
    <property type="evidence" value="ECO:0007669"/>
    <property type="project" value="UniProtKB-KW"/>
</dbReference>
<dbReference type="Gene3D" id="3.40.50.300">
    <property type="entry name" value="P-loop containing nucleotide triphosphate hydrolases"/>
    <property type="match status" value="2"/>
</dbReference>
<keyword evidence="2" id="KW-0547">Nucleotide-binding</keyword>
<dbReference type="InterPro" id="IPR004179">
    <property type="entry name" value="Sec63-dom"/>
</dbReference>
<dbReference type="PROSITE" id="PS51192">
    <property type="entry name" value="HELICASE_ATP_BIND_1"/>
    <property type="match status" value="1"/>
</dbReference>
<dbReference type="CDD" id="cd18795">
    <property type="entry name" value="SF2_C_Ski2"/>
    <property type="match status" value="1"/>
</dbReference>
<keyword evidence="6" id="KW-0413">Isomerase</keyword>
<evidence type="ECO:0000256" key="5">
    <source>
        <dbReference type="ARBA" id="ARBA00022840"/>
    </source>
</evidence>
<comment type="caution">
    <text evidence="14">The sequence shown here is derived from an EMBL/GenBank/DDBJ whole genome shotgun (WGS) entry which is preliminary data.</text>
</comment>
<feature type="domain" description="Helicase C-terminal" evidence="13">
    <location>
        <begin position="405"/>
        <end position="606"/>
    </location>
</feature>
<dbReference type="Pfam" id="PF00271">
    <property type="entry name" value="Helicase_C"/>
    <property type="match status" value="1"/>
</dbReference>
<dbReference type="Proteomes" id="UP001165085">
    <property type="component" value="Unassembled WGS sequence"/>
</dbReference>
<dbReference type="SUPFAM" id="SSF52540">
    <property type="entry name" value="P-loop containing nucleoside triphosphate hydrolases"/>
    <property type="match status" value="2"/>
</dbReference>
<keyword evidence="3" id="KW-0378">Hydrolase</keyword>
<dbReference type="Gene3D" id="1.10.3380.10">
    <property type="entry name" value="Sec63 N-terminal domain-like domain"/>
    <property type="match status" value="1"/>
</dbReference>
<dbReference type="PANTHER" id="PTHR47835">
    <property type="entry name" value="HFM1, ATP DEPENDENT DNA HELICASE HOMOLOG"/>
    <property type="match status" value="1"/>
</dbReference>
<dbReference type="Pfam" id="PF00270">
    <property type="entry name" value="DEAD"/>
    <property type="match status" value="1"/>
</dbReference>
<dbReference type="InterPro" id="IPR001650">
    <property type="entry name" value="Helicase_C-like"/>
</dbReference>
<keyword evidence="15" id="KW-1185">Reference proteome</keyword>
<evidence type="ECO:0000313" key="14">
    <source>
        <dbReference type="EMBL" id="GMH51207.1"/>
    </source>
</evidence>
<dbReference type="GO" id="GO:0005524">
    <property type="term" value="F:ATP binding"/>
    <property type="evidence" value="ECO:0007669"/>
    <property type="project" value="UniProtKB-KW"/>
</dbReference>
<dbReference type="InterPro" id="IPR057842">
    <property type="entry name" value="WH_MER3"/>
</dbReference>
<feature type="compositionally biased region" description="Polar residues" evidence="11">
    <location>
        <begin position="1194"/>
        <end position="1209"/>
    </location>
</feature>
<dbReference type="SMART" id="SM00487">
    <property type="entry name" value="DEXDc"/>
    <property type="match status" value="1"/>
</dbReference>
<comment type="catalytic activity">
    <reaction evidence="10">
        <text>ATP + H2O = ADP + phosphate + H(+)</text>
        <dbReference type="Rhea" id="RHEA:13065"/>
        <dbReference type="ChEBI" id="CHEBI:15377"/>
        <dbReference type="ChEBI" id="CHEBI:15378"/>
        <dbReference type="ChEBI" id="CHEBI:30616"/>
        <dbReference type="ChEBI" id="CHEBI:43474"/>
        <dbReference type="ChEBI" id="CHEBI:456216"/>
        <dbReference type="EC" id="5.6.2.4"/>
    </reaction>
</comment>
<accession>A0A9W6ZB39</accession>
<evidence type="ECO:0000256" key="11">
    <source>
        <dbReference type="SAM" id="MobiDB-lite"/>
    </source>
</evidence>
<dbReference type="EMBL" id="BRXY01000002">
    <property type="protein sequence ID" value="GMH51207.1"/>
    <property type="molecule type" value="Genomic_DNA"/>
</dbReference>
<dbReference type="EC" id="5.6.2.4" evidence="9"/>
<dbReference type="Gene3D" id="1.10.10.10">
    <property type="entry name" value="Winged helix-like DNA-binding domain superfamily/Winged helix DNA-binding domain"/>
    <property type="match status" value="1"/>
</dbReference>
<evidence type="ECO:0000256" key="9">
    <source>
        <dbReference type="ARBA" id="ARBA00034808"/>
    </source>
</evidence>
<dbReference type="InterPro" id="IPR014001">
    <property type="entry name" value="Helicase_ATP-bd"/>
</dbReference>
<feature type="region of interest" description="Disordered" evidence="11">
    <location>
        <begin position="1181"/>
        <end position="1224"/>
    </location>
</feature>
<feature type="region of interest" description="Disordered" evidence="11">
    <location>
        <begin position="1043"/>
        <end position="1141"/>
    </location>
</feature>
<dbReference type="Gene3D" id="1.10.150.20">
    <property type="entry name" value="5' to 3' exonuclease, C-terminal subdomain"/>
    <property type="match status" value="1"/>
</dbReference>
<organism evidence="14 15">
    <name type="scientific">Triparma strigata</name>
    <dbReference type="NCBI Taxonomy" id="1606541"/>
    <lineage>
        <taxon>Eukaryota</taxon>
        <taxon>Sar</taxon>
        <taxon>Stramenopiles</taxon>
        <taxon>Ochrophyta</taxon>
        <taxon>Bolidophyceae</taxon>
        <taxon>Parmales</taxon>
        <taxon>Triparmaceae</taxon>
        <taxon>Triparma</taxon>
    </lineage>
</organism>
<feature type="compositionally biased region" description="Polar residues" evidence="11">
    <location>
        <begin position="94"/>
        <end position="110"/>
    </location>
</feature>
<evidence type="ECO:0000256" key="1">
    <source>
        <dbReference type="ARBA" id="ARBA00010140"/>
    </source>
</evidence>
<dbReference type="GO" id="GO:0043138">
    <property type="term" value="F:3'-5' DNA helicase activity"/>
    <property type="evidence" value="ECO:0007669"/>
    <property type="project" value="UniProtKB-EC"/>
</dbReference>
<feature type="compositionally biased region" description="Basic and acidic residues" evidence="11">
    <location>
        <begin position="55"/>
        <end position="64"/>
    </location>
</feature>
<keyword evidence="4" id="KW-0347">Helicase</keyword>
<feature type="region of interest" description="Disordered" evidence="11">
    <location>
        <begin position="94"/>
        <end position="118"/>
    </location>
</feature>
<evidence type="ECO:0000259" key="12">
    <source>
        <dbReference type="PROSITE" id="PS51192"/>
    </source>
</evidence>
<comment type="similarity">
    <text evidence="1">Belongs to the helicase family. SKI2 subfamily.</text>
</comment>
<proteinExistence type="inferred from homology"/>
<evidence type="ECO:0000256" key="10">
    <source>
        <dbReference type="ARBA" id="ARBA00048988"/>
    </source>
</evidence>
<dbReference type="InterPro" id="IPR036388">
    <property type="entry name" value="WH-like_DNA-bd_sf"/>
</dbReference>
<dbReference type="SUPFAM" id="SSF158702">
    <property type="entry name" value="Sec63 N-terminal domain-like"/>
    <property type="match status" value="1"/>
</dbReference>
<feature type="compositionally biased region" description="Low complexity" evidence="11">
    <location>
        <begin position="1092"/>
        <end position="1101"/>
    </location>
</feature>
<dbReference type="InterPro" id="IPR052247">
    <property type="entry name" value="Meiotic_Crossover_Helicase"/>
</dbReference>
<dbReference type="SMART" id="SM00973">
    <property type="entry name" value="Sec63"/>
    <property type="match status" value="1"/>
</dbReference>
<dbReference type="Pfam" id="PF02889">
    <property type="entry name" value="Sec63"/>
    <property type="match status" value="1"/>
</dbReference>
<dbReference type="GO" id="GO:0016787">
    <property type="term" value="F:hydrolase activity"/>
    <property type="evidence" value="ECO:0007669"/>
    <property type="project" value="UniProtKB-KW"/>
</dbReference>
<evidence type="ECO:0000256" key="4">
    <source>
        <dbReference type="ARBA" id="ARBA00022806"/>
    </source>
</evidence>
<evidence type="ECO:0000259" key="13">
    <source>
        <dbReference type="PROSITE" id="PS51194"/>
    </source>
</evidence>
<keyword evidence="7" id="KW-0469">Meiosis</keyword>
<dbReference type="PROSITE" id="PS51194">
    <property type="entry name" value="HELICASE_CTER"/>
    <property type="match status" value="1"/>
</dbReference>
<comment type="catalytic activity">
    <reaction evidence="8">
        <text>Couples ATP hydrolysis with the unwinding of duplex DNA by translocating in the 3'-5' direction.</text>
        <dbReference type="EC" id="5.6.2.4"/>
    </reaction>
</comment>
<evidence type="ECO:0000256" key="8">
    <source>
        <dbReference type="ARBA" id="ARBA00034617"/>
    </source>
</evidence>
<dbReference type="SMART" id="SM00490">
    <property type="entry name" value="HELICc"/>
    <property type="match status" value="1"/>
</dbReference>
<feature type="compositionally biased region" description="Gly residues" evidence="11">
    <location>
        <begin position="1065"/>
        <end position="1076"/>
    </location>
</feature>
<keyword evidence="5" id="KW-0067">ATP-binding</keyword>
<protein>
    <recommendedName>
        <fullName evidence="9">DNA 3'-5' helicase</fullName>
        <ecNumber evidence="9">5.6.2.4</ecNumber>
    </recommendedName>
</protein>
<gene>
    <name evidence="14" type="ORF">TrST_g10844</name>
</gene>
<dbReference type="GO" id="GO:0003676">
    <property type="term" value="F:nucleic acid binding"/>
    <property type="evidence" value="ECO:0007669"/>
    <property type="project" value="InterPro"/>
</dbReference>
<evidence type="ECO:0000256" key="6">
    <source>
        <dbReference type="ARBA" id="ARBA00023235"/>
    </source>
</evidence>